<sequence length="276" mass="31294">MKRYSQSGAARPSLQDTLLVFSDLDGSLLDIHTYAWQPAMPWLDKLQDFQVPLILCSSKTAAEMQDIQQDLGLEGLPFIAENGAVIQPDVRWEKAQRLTMGMLHRDIRPFIEQIRLQAGYKFTTFDDVDDRVIGEWTGLSRYRSTLARKHEASVTLIWRDTDEKMVQFEEELAQRGLKCLQGARFWHILDARCGKDVAVNWLVAQYREQEGIMPTTLGLGDGPNDAPLLDSVDFAVVIKGINRQGITLRDDNPARVYHTQQAGPAGWHEGLDHFLS</sequence>
<dbReference type="Gene3D" id="3.40.50.1000">
    <property type="entry name" value="HAD superfamily/HAD-like"/>
    <property type="match status" value="1"/>
</dbReference>
<dbReference type="Proteomes" id="UP000002363">
    <property type="component" value="Chromosome"/>
</dbReference>
<dbReference type="SFLD" id="SFLDG01140">
    <property type="entry name" value="C2.B:_Phosphomannomutase_and_P"/>
    <property type="match status" value="1"/>
</dbReference>
<dbReference type="InterPro" id="IPR006381">
    <property type="entry name" value="HAD-SF-IIB-MPGP"/>
</dbReference>
<evidence type="ECO:0000313" key="5">
    <source>
        <dbReference type="Proteomes" id="UP000002363"/>
    </source>
</evidence>
<dbReference type="GO" id="GO:0051479">
    <property type="term" value="P:mannosylglycerate biosynthetic process"/>
    <property type="evidence" value="ECO:0007669"/>
    <property type="project" value="InterPro"/>
</dbReference>
<dbReference type="PANTHER" id="PTHR10000">
    <property type="entry name" value="PHOSPHOSERINE PHOSPHATASE"/>
    <property type="match status" value="1"/>
</dbReference>
<dbReference type="GO" id="GO:0005829">
    <property type="term" value="C:cytosol"/>
    <property type="evidence" value="ECO:0007669"/>
    <property type="project" value="TreeGrafter"/>
</dbReference>
<dbReference type="NCBIfam" id="TIGR01484">
    <property type="entry name" value="HAD-SF-IIB"/>
    <property type="match status" value="1"/>
</dbReference>
<proteinExistence type="predicted"/>
<keyword evidence="3" id="KW-0460">Magnesium</keyword>
<dbReference type="KEGG" id="enc:ECL_03236"/>
<accession>A0A0H3CQH8</accession>
<dbReference type="GO" id="GO:0050531">
    <property type="term" value="F:mannosyl-3-phosphoglycerate phosphatase activity"/>
    <property type="evidence" value="ECO:0007669"/>
    <property type="project" value="InterPro"/>
</dbReference>
<evidence type="ECO:0000256" key="1">
    <source>
        <dbReference type="ARBA" id="ARBA00022723"/>
    </source>
</evidence>
<dbReference type="EMBL" id="CP001918">
    <property type="protein sequence ID" value="ADF62771.1"/>
    <property type="molecule type" value="Genomic_DNA"/>
</dbReference>
<evidence type="ECO:0000313" key="4">
    <source>
        <dbReference type="EMBL" id="ADF62771.1"/>
    </source>
</evidence>
<keyword evidence="5" id="KW-1185">Reference proteome</keyword>
<dbReference type="InterPro" id="IPR036412">
    <property type="entry name" value="HAD-like_sf"/>
</dbReference>
<dbReference type="PANTHER" id="PTHR10000:SF8">
    <property type="entry name" value="HAD SUPERFAMILY HYDROLASE-LIKE, TYPE 3"/>
    <property type="match status" value="1"/>
</dbReference>
<dbReference type="GO" id="GO:0000287">
    <property type="term" value="F:magnesium ion binding"/>
    <property type="evidence" value="ECO:0007669"/>
    <property type="project" value="UniProtKB-ARBA"/>
</dbReference>
<dbReference type="eggNOG" id="COG3769">
    <property type="taxonomic scope" value="Bacteria"/>
</dbReference>
<dbReference type="AlphaFoldDB" id="A0A0H3CQH8"/>
<keyword evidence="1" id="KW-0479">Metal-binding</keyword>
<dbReference type="SFLD" id="SFLDG01142">
    <property type="entry name" value="C2.B.2:_Mannosyl-3-phosphoglyc"/>
    <property type="match status" value="1"/>
</dbReference>
<dbReference type="Gene3D" id="3.30.980.20">
    <property type="entry name" value="Putative mannosyl-3-phosphoglycerate phosphatase, domain 2"/>
    <property type="match status" value="1"/>
</dbReference>
<dbReference type="CDD" id="cd07507">
    <property type="entry name" value="HAD_Pase"/>
    <property type="match status" value="1"/>
</dbReference>
<dbReference type="NCBIfam" id="TIGR01486">
    <property type="entry name" value="HAD-SF-IIB-MPGP"/>
    <property type="match status" value="1"/>
</dbReference>
<protein>
    <submittedName>
        <fullName evidence="4">Mannosyl-3-phosphoglycerate phosphatase</fullName>
    </submittedName>
</protein>
<dbReference type="HOGENOM" id="CLU_063016_0_0_6"/>
<dbReference type="InterPro" id="IPR006379">
    <property type="entry name" value="HAD-SF_hydro_IIB"/>
</dbReference>
<keyword evidence="2" id="KW-0378">Hydrolase</keyword>
<dbReference type="InterPro" id="IPR023214">
    <property type="entry name" value="HAD_sf"/>
</dbReference>
<name>A0A0H3CQH8_ENTCC</name>
<reference evidence="4 5" key="1">
    <citation type="journal article" date="2010" name="J. Bacteriol.">
        <title>Complete genome sequence of Enterobacter cloacae subsp. cloacae type strain ATCC 13047.</title>
        <authorList>
            <person name="Ren Y."/>
            <person name="Ren Y."/>
            <person name="Zhou Z."/>
            <person name="Guo X."/>
            <person name="Li Y."/>
            <person name="Feng L."/>
            <person name="Wang L."/>
        </authorList>
    </citation>
    <scope>NUCLEOTIDE SEQUENCE [LARGE SCALE GENOMIC DNA]</scope>
    <source>
        <strain evidence="5">ATCC 13047 / DSM 30054 / NBRC 13535 / NCTC 10005 / WDCM 00083 / NCDC 279-56</strain>
    </source>
</reference>
<evidence type="ECO:0000256" key="3">
    <source>
        <dbReference type="ARBA" id="ARBA00022842"/>
    </source>
</evidence>
<dbReference type="SUPFAM" id="SSF56784">
    <property type="entry name" value="HAD-like"/>
    <property type="match status" value="1"/>
</dbReference>
<dbReference type="NCBIfam" id="NF002976">
    <property type="entry name" value="PRK03669.1"/>
    <property type="match status" value="1"/>
</dbReference>
<dbReference type="SFLD" id="SFLDS00003">
    <property type="entry name" value="Haloacid_Dehalogenase"/>
    <property type="match status" value="1"/>
</dbReference>
<organism evidence="4 5">
    <name type="scientific">Enterobacter cloacae subsp. cloacae (strain ATCC 13047 / DSM 30054 / NBRC 13535 / NCTC 10005 / WDCM 00083 / NCDC 279-56)</name>
    <dbReference type="NCBI Taxonomy" id="716541"/>
    <lineage>
        <taxon>Bacteria</taxon>
        <taxon>Pseudomonadati</taxon>
        <taxon>Pseudomonadota</taxon>
        <taxon>Gammaproteobacteria</taxon>
        <taxon>Enterobacterales</taxon>
        <taxon>Enterobacteriaceae</taxon>
        <taxon>Enterobacter</taxon>
        <taxon>Enterobacter cloacae complex</taxon>
    </lineage>
</organism>
<dbReference type="EnsemblBacteria" id="ADF62771">
    <property type="protein sequence ID" value="ADF62771"/>
    <property type="gene ID" value="ECL_03236"/>
</dbReference>
<gene>
    <name evidence="4" type="ordered locus">ECL_03236</name>
</gene>
<dbReference type="OrthoDB" id="193379at2"/>
<dbReference type="Pfam" id="PF08282">
    <property type="entry name" value="Hydrolase_3"/>
    <property type="match status" value="1"/>
</dbReference>
<dbReference type="STRING" id="716541.ECL_03236"/>
<dbReference type="RefSeq" id="WP_013097743.1">
    <property type="nucleotide sequence ID" value="NC_014121.1"/>
</dbReference>
<evidence type="ECO:0000256" key="2">
    <source>
        <dbReference type="ARBA" id="ARBA00022801"/>
    </source>
</evidence>
<dbReference type="PATRIC" id="fig|716541.4.peg.3400"/>